<sequence length="195" mass="21389">MRIVLGIAKGLKYLHTEIEPPFTISELNSSAVYLTEDFSPKLVDFESWKTILTRSVNASSSIGNVDGTCVQPNSLAARPLDVQGNICAFGVLLLEIISGQPLICKDKGLLVDWSKEYLEEPGTMASIVDPALKHVRDEDLEVIREVVKSCIQTRDGDKVSMQELCAMLENNLDITGSSELKASSLAWAELVLHNI</sequence>
<dbReference type="GO" id="GO:0004672">
    <property type="term" value="F:protein kinase activity"/>
    <property type="evidence" value="ECO:0007669"/>
    <property type="project" value="InterPro"/>
</dbReference>
<keyword evidence="2" id="KW-0812">Transmembrane</keyword>
<dbReference type="PANTHER" id="PTHR46084">
    <property type="entry name" value="PROTEIN MALE DISCOVERER 2"/>
    <property type="match status" value="1"/>
</dbReference>
<reference evidence="8" key="1">
    <citation type="submission" date="2022-06" db="EMBL/GenBank/DDBJ databases">
        <title>Uncovering the hologenomic basis of an extraordinary plant invasion.</title>
        <authorList>
            <person name="Bieker V.C."/>
            <person name="Martin M.D."/>
            <person name="Gilbert T."/>
            <person name="Hodgins K."/>
            <person name="Battlay P."/>
            <person name="Petersen B."/>
            <person name="Wilson J."/>
        </authorList>
    </citation>
    <scope>NUCLEOTIDE SEQUENCE</scope>
    <source>
        <strain evidence="8">AA19_3_7</strain>
        <tissue evidence="8">Leaf</tissue>
    </source>
</reference>
<evidence type="ECO:0000256" key="3">
    <source>
        <dbReference type="ARBA" id="ARBA00022729"/>
    </source>
</evidence>
<comment type="subcellular location">
    <subcellularLocation>
        <location evidence="6">Endomembrane system</location>
        <topology evidence="6">Single-pass membrane protein</topology>
    </subcellularLocation>
    <subcellularLocation>
        <location evidence="1">Membrane</location>
        <topology evidence="1">Single-pass type I membrane protein</topology>
    </subcellularLocation>
</comment>
<keyword evidence="3" id="KW-0732">Signal</keyword>
<gene>
    <name evidence="8" type="ORF">M8C21_030441</name>
</gene>
<evidence type="ECO:0000259" key="7">
    <source>
        <dbReference type="PROSITE" id="PS50011"/>
    </source>
</evidence>
<evidence type="ECO:0000256" key="5">
    <source>
        <dbReference type="ARBA" id="ARBA00023136"/>
    </source>
</evidence>
<name>A0AAD5BJX5_AMBAR</name>
<keyword evidence="9" id="KW-1185">Reference proteome</keyword>
<proteinExistence type="predicted"/>
<accession>A0AAD5BJX5</accession>
<feature type="domain" description="Protein kinase" evidence="7">
    <location>
        <begin position="1"/>
        <end position="172"/>
    </location>
</feature>
<evidence type="ECO:0000313" key="9">
    <source>
        <dbReference type="Proteomes" id="UP001206925"/>
    </source>
</evidence>
<organism evidence="8 9">
    <name type="scientific">Ambrosia artemisiifolia</name>
    <name type="common">Common ragweed</name>
    <dbReference type="NCBI Taxonomy" id="4212"/>
    <lineage>
        <taxon>Eukaryota</taxon>
        <taxon>Viridiplantae</taxon>
        <taxon>Streptophyta</taxon>
        <taxon>Embryophyta</taxon>
        <taxon>Tracheophyta</taxon>
        <taxon>Spermatophyta</taxon>
        <taxon>Magnoliopsida</taxon>
        <taxon>eudicotyledons</taxon>
        <taxon>Gunneridae</taxon>
        <taxon>Pentapetalae</taxon>
        <taxon>asterids</taxon>
        <taxon>campanulids</taxon>
        <taxon>Asterales</taxon>
        <taxon>Asteraceae</taxon>
        <taxon>Asteroideae</taxon>
        <taxon>Heliantheae alliance</taxon>
        <taxon>Heliantheae</taxon>
        <taxon>Ambrosia</taxon>
    </lineage>
</organism>
<dbReference type="AlphaFoldDB" id="A0AAD5BJX5"/>
<evidence type="ECO:0000256" key="1">
    <source>
        <dbReference type="ARBA" id="ARBA00004479"/>
    </source>
</evidence>
<dbReference type="InterPro" id="IPR011009">
    <property type="entry name" value="Kinase-like_dom_sf"/>
</dbReference>
<dbReference type="Gene3D" id="1.10.510.10">
    <property type="entry name" value="Transferase(Phosphotransferase) domain 1"/>
    <property type="match status" value="1"/>
</dbReference>
<dbReference type="EMBL" id="JAMZMK010012187">
    <property type="protein sequence ID" value="KAI7724562.1"/>
    <property type="molecule type" value="Genomic_DNA"/>
</dbReference>
<dbReference type="PROSITE" id="PS50011">
    <property type="entry name" value="PROTEIN_KINASE_DOM"/>
    <property type="match status" value="1"/>
</dbReference>
<keyword evidence="4" id="KW-1133">Transmembrane helix</keyword>
<keyword evidence="5" id="KW-0472">Membrane</keyword>
<evidence type="ECO:0000256" key="4">
    <source>
        <dbReference type="ARBA" id="ARBA00022989"/>
    </source>
</evidence>
<dbReference type="GO" id="GO:0012505">
    <property type="term" value="C:endomembrane system"/>
    <property type="evidence" value="ECO:0007669"/>
    <property type="project" value="UniProtKB-SubCell"/>
</dbReference>
<dbReference type="InterPro" id="IPR000719">
    <property type="entry name" value="Prot_kinase_dom"/>
</dbReference>
<evidence type="ECO:0000256" key="2">
    <source>
        <dbReference type="ARBA" id="ARBA00022692"/>
    </source>
</evidence>
<dbReference type="PANTHER" id="PTHR46084:SF19">
    <property type="entry name" value="PROTEIN KINASE DOMAIN-CONTAINING PROTEIN"/>
    <property type="match status" value="1"/>
</dbReference>
<protein>
    <recommendedName>
        <fullName evidence="7">Protein kinase domain-containing protein</fullName>
    </recommendedName>
</protein>
<comment type="caution">
    <text evidence="8">The sequence shown here is derived from an EMBL/GenBank/DDBJ whole genome shotgun (WGS) entry which is preliminary data.</text>
</comment>
<dbReference type="SUPFAM" id="SSF56112">
    <property type="entry name" value="Protein kinase-like (PK-like)"/>
    <property type="match status" value="1"/>
</dbReference>
<dbReference type="Proteomes" id="UP001206925">
    <property type="component" value="Unassembled WGS sequence"/>
</dbReference>
<evidence type="ECO:0000256" key="6">
    <source>
        <dbReference type="ARBA" id="ARBA00037847"/>
    </source>
</evidence>
<evidence type="ECO:0000313" key="8">
    <source>
        <dbReference type="EMBL" id="KAI7724562.1"/>
    </source>
</evidence>
<dbReference type="GO" id="GO:0005524">
    <property type="term" value="F:ATP binding"/>
    <property type="evidence" value="ECO:0007669"/>
    <property type="project" value="InterPro"/>
</dbReference>